<proteinExistence type="predicted"/>
<dbReference type="PANTHER" id="PTHR45527:SF1">
    <property type="entry name" value="FATTY ACID SYNTHASE"/>
    <property type="match status" value="1"/>
</dbReference>
<feature type="domain" description="Condensation" evidence="1">
    <location>
        <begin position="13"/>
        <end position="231"/>
    </location>
</feature>
<dbReference type="GO" id="GO:0005737">
    <property type="term" value="C:cytoplasm"/>
    <property type="evidence" value="ECO:0007669"/>
    <property type="project" value="TreeGrafter"/>
</dbReference>
<dbReference type="GO" id="GO:0044550">
    <property type="term" value="P:secondary metabolite biosynthetic process"/>
    <property type="evidence" value="ECO:0007669"/>
    <property type="project" value="TreeGrafter"/>
</dbReference>
<dbReference type="SUPFAM" id="SSF52777">
    <property type="entry name" value="CoA-dependent acyltransferases"/>
    <property type="match status" value="1"/>
</dbReference>
<dbReference type="InterPro" id="IPR001242">
    <property type="entry name" value="Condensation_dom"/>
</dbReference>
<evidence type="ECO:0000313" key="2">
    <source>
        <dbReference type="EMBL" id="RZM72373.1"/>
    </source>
</evidence>
<evidence type="ECO:0000313" key="3">
    <source>
        <dbReference type="Proteomes" id="UP000292345"/>
    </source>
</evidence>
<dbReference type="AlphaFoldDB" id="A0A4Q7DYK3"/>
<dbReference type="GO" id="GO:0031177">
    <property type="term" value="F:phosphopantetheine binding"/>
    <property type="evidence" value="ECO:0007669"/>
    <property type="project" value="TreeGrafter"/>
</dbReference>
<sequence length="253" mass="27416">MQDTQGNGRTIREHKVALSDELSAAIRAYAKQHEVSPAAIFHAAWALVLGACSNQQEVVFGTVMSGRMNGGAGVERLLGMLINTLPVAVPLQGASVADFIIEVDRRLKALLPYEQVSLAQAQKYSAVGSDGPLFSAMLNYRHTELGETDSDAQESDIQALGAQERTNYPFNLSVNDYGAAHVFSLDLQIDEQVEISRIADYVMTALSTLTDAAHTQPVHALSVLPADEVTRLLTQGQQSLSYDNTACIHQLFE</sequence>
<dbReference type="PANTHER" id="PTHR45527">
    <property type="entry name" value="NONRIBOSOMAL PEPTIDE SYNTHETASE"/>
    <property type="match status" value="1"/>
</dbReference>
<accession>A0A4Q7DYK3</accession>
<name>A0A4Q7DYK3_9GAMM</name>
<reference evidence="2 3" key="1">
    <citation type="submission" date="2018-01" db="EMBL/GenBank/DDBJ databases">
        <title>Co-occurrence of chitin degradation, pigmentation and bioactivity in marine Pseudoalteromonas.</title>
        <authorList>
            <person name="Paulsen S."/>
            <person name="Gram L."/>
            <person name="Machado H."/>
        </authorList>
    </citation>
    <scope>NUCLEOTIDE SEQUENCE [LARGE SCALE GENOMIC DNA]</scope>
    <source>
        <strain evidence="2 3">S1946</strain>
    </source>
</reference>
<organism evidence="2 3">
    <name type="scientific">Pseudoalteromonas rubra</name>
    <dbReference type="NCBI Taxonomy" id="43658"/>
    <lineage>
        <taxon>Bacteria</taxon>
        <taxon>Pseudomonadati</taxon>
        <taxon>Pseudomonadota</taxon>
        <taxon>Gammaproteobacteria</taxon>
        <taxon>Alteromonadales</taxon>
        <taxon>Pseudoalteromonadaceae</taxon>
        <taxon>Pseudoalteromonas</taxon>
    </lineage>
</organism>
<dbReference type="Pfam" id="PF00668">
    <property type="entry name" value="Condensation"/>
    <property type="match status" value="1"/>
</dbReference>
<dbReference type="EMBL" id="PPUZ01000098">
    <property type="protein sequence ID" value="RZM72373.1"/>
    <property type="molecule type" value="Genomic_DNA"/>
</dbReference>
<comment type="caution">
    <text evidence="2">The sequence shown here is derived from an EMBL/GenBank/DDBJ whole genome shotgun (WGS) entry which is preliminary data.</text>
</comment>
<dbReference type="GO" id="GO:0003824">
    <property type="term" value="F:catalytic activity"/>
    <property type="evidence" value="ECO:0007669"/>
    <property type="project" value="InterPro"/>
</dbReference>
<gene>
    <name evidence="2" type="ORF">C3B51_22055</name>
</gene>
<dbReference type="Gene3D" id="3.30.559.30">
    <property type="entry name" value="Nonribosomal peptide synthetase, condensation domain"/>
    <property type="match status" value="1"/>
</dbReference>
<protein>
    <submittedName>
        <fullName evidence="2">Non-ribosomal peptide synthetase</fullName>
    </submittedName>
</protein>
<evidence type="ECO:0000259" key="1">
    <source>
        <dbReference type="Pfam" id="PF00668"/>
    </source>
</evidence>
<dbReference type="GO" id="GO:0043041">
    <property type="term" value="P:amino acid activation for nonribosomal peptide biosynthetic process"/>
    <property type="evidence" value="ECO:0007669"/>
    <property type="project" value="TreeGrafter"/>
</dbReference>
<feature type="non-terminal residue" evidence="2">
    <location>
        <position position="253"/>
    </location>
</feature>
<dbReference type="Proteomes" id="UP000292345">
    <property type="component" value="Unassembled WGS sequence"/>
</dbReference>